<accession>A0ABS6SJF3</accession>
<name>A0ABS6SJF3_9SPHN</name>
<dbReference type="EMBL" id="JAGSPB010000001">
    <property type="protein sequence ID" value="MBV7265138.1"/>
    <property type="molecule type" value="Genomic_DNA"/>
</dbReference>
<comment type="caution">
    <text evidence="1">The sequence shown here is derived from an EMBL/GenBank/DDBJ whole genome shotgun (WGS) entry which is preliminary data.</text>
</comment>
<keyword evidence="2" id="KW-1185">Reference proteome</keyword>
<sequence>MSIGAQSYTYNGLGDRVRVDKPTGTRPFVYDASLVLAGGRVIAEYGSSARDVKAEFIRALPPARQSSTSTNLNRSYFEGRTFQQCA</sequence>
<protein>
    <submittedName>
        <fullName evidence="1">Uncharacterized protein</fullName>
    </submittedName>
</protein>
<dbReference type="RefSeq" id="WP_218315634.1">
    <property type="nucleotide sequence ID" value="NZ_JAGSPB010000001.1"/>
</dbReference>
<reference evidence="1 2" key="1">
    <citation type="submission" date="2021-04" db="EMBL/GenBank/DDBJ databases">
        <authorList>
            <person name="Pira H."/>
            <person name="Risdian C."/>
            <person name="Wink J."/>
        </authorList>
    </citation>
    <scope>NUCLEOTIDE SEQUENCE [LARGE SCALE GENOMIC DNA]</scope>
    <source>
        <strain evidence="1 2">WH131</strain>
    </source>
</reference>
<organism evidence="1 2">
    <name type="scientific">Erythrobacter ani</name>
    <dbReference type="NCBI Taxonomy" id="2827235"/>
    <lineage>
        <taxon>Bacteria</taxon>
        <taxon>Pseudomonadati</taxon>
        <taxon>Pseudomonadota</taxon>
        <taxon>Alphaproteobacteria</taxon>
        <taxon>Sphingomonadales</taxon>
        <taxon>Erythrobacteraceae</taxon>
        <taxon>Erythrobacter/Porphyrobacter group</taxon>
        <taxon>Erythrobacter</taxon>
    </lineage>
</organism>
<gene>
    <name evidence="1" type="ORF">KCG45_03020</name>
</gene>
<evidence type="ECO:0000313" key="1">
    <source>
        <dbReference type="EMBL" id="MBV7265138.1"/>
    </source>
</evidence>
<dbReference type="Proteomes" id="UP000699975">
    <property type="component" value="Unassembled WGS sequence"/>
</dbReference>
<evidence type="ECO:0000313" key="2">
    <source>
        <dbReference type="Proteomes" id="UP000699975"/>
    </source>
</evidence>
<proteinExistence type="predicted"/>